<sequence>MPAKTRSLIGSSGLVVFSAIPKEASLCVYPGGFLSPELPLSSAILNGAFACSANIAFHGAQMLRIPCDLGISHDLCPISYSIEKHKNIAFCTHVSTQGTFIRGKRTNL</sequence>
<evidence type="ECO:0000313" key="1">
    <source>
        <dbReference type="EMBL" id="RPA97453.1"/>
    </source>
</evidence>
<organism evidence="1 2">
    <name type="scientific">Choiromyces venosus 120613-1</name>
    <dbReference type="NCBI Taxonomy" id="1336337"/>
    <lineage>
        <taxon>Eukaryota</taxon>
        <taxon>Fungi</taxon>
        <taxon>Dikarya</taxon>
        <taxon>Ascomycota</taxon>
        <taxon>Pezizomycotina</taxon>
        <taxon>Pezizomycetes</taxon>
        <taxon>Pezizales</taxon>
        <taxon>Tuberaceae</taxon>
        <taxon>Choiromyces</taxon>
    </lineage>
</organism>
<dbReference type="AlphaFoldDB" id="A0A3N4JGW2"/>
<gene>
    <name evidence="1" type="ORF">L873DRAFT_1120237</name>
</gene>
<name>A0A3N4JGW2_9PEZI</name>
<accession>A0A3N4JGW2</accession>
<reference evidence="1 2" key="1">
    <citation type="journal article" date="2018" name="Nat. Ecol. Evol.">
        <title>Pezizomycetes genomes reveal the molecular basis of ectomycorrhizal truffle lifestyle.</title>
        <authorList>
            <person name="Murat C."/>
            <person name="Payen T."/>
            <person name="Noel B."/>
            <person name="Kuo A."/>
            <person name="Morin E."/>
            <person name="Chen J."/>
            <person name="Kohler A."/>
            <person name="Krizsan K."/>
            <person name="Balestrini R."/>
            <person name="Da Silva C."/>
            <person name="Montanini B."/>
            <person name="Hainaut M."/>
            <person name="Levati E."/>
            <person name="Barry K.W."/>
            <person name="Belfiori B."/>
            <person name="Cichocki N."/>
            <person name="Clum A."/>
            <person name="Dockter R.B."/>
            <person name="Fauchery L."/>
            <person name="Guy J."/>
            <person name="Iotti M."/>
            <person name="Le Tacon F."/>
            <person name="Lindquist E.A."/>
            <person name="Lipzen A."/>
            <person name="Malagnac F."/>
            <person name="Mello A."/>
            <person name="Molinier V."/>
            <person name="Miyauchi S."/>
            <person name="Poulain J."/>
            <person name="Riccioni C."/>
            <person name="Rubini A."/>
            <person name="Sitrit Y."/>
            <person name="Splivallo R."/>
            <person name="Traeger S."/>
            <person name="Wang M."/>
            <person name="Zifcakova L."/>
            <person name="Wipf D."/>
            <person name="Zambonelli A."/>
            <person name="Paolocci F."/>
            <person name="Nowrousian M."/>
            <person name="Ottonello S."/>
            <person name="Baldrian P."/>
            <person name="Spatafora J.W."/>
            <person name="Henrissat B."/>
            <person name="Nagy L.G."/>
            <person name="Aury J.M."/>
            <person name="Wincker P."/>
            <person name="Grigoriev I.V."/>
            <person name="Bonfante P."/>
            <person name="Martin F.M."/>
        </authorList>
    </citation>
    <scope>NUCLEOTIDE SEQUENCE [LARGE SCALE GENOMIC DNA]</scope>
    <source>
        <strain evidence="1 2">120613-1</strain>
    </source>
</reference>
<keyword evidence="2" id="KW-1185">Reference proteome</keyword>
<dbReference type="EMBL" id="ML120404">
    <property type="protein sequence ID" value="RPA97453.1"/>
    <property type="molecule type" value="Genomic_DNA"/>
</dbReference>
<protein>
    <submittedName>
        <fullName evidence="1">Uncharacterized protein</fullName>
    </submittedName>
</protein>
<dbReference type="Proteomes" id="UP000276215">
    <property type="component" value="Unassembled WGS sequence"/>
</dbReference>
<evidence type="ECO:0000313" key="2">
    <source>
        <dbReference type="Proteomes" id="UP000276215"/>
    </source>
</evidence>
<proteinExistence type="predicted"/>